<evidence type="ECO:0000313" key="5">
    <source>
        <dbReference type="Proteomes" id="UP000594261"/>
    </source>
</evidence>
<proteinExistence type="predicted"/>
<dbReference type="Gramene" id="QL09p002670:mrna">
    <property type="protein sequence ID" value="QL09p002670:mrna"/>
    <property type="gene ID" value="QL09p002670"/>
</dbReference>
<keyword evidence="2" id="KW-0677">Repeat</keyword>
<evidence type="ECO:0000256" key="2">
    <source>
        <dbReference type="ARBA" id="ARBA00022737"/>
    </source>
</evidence>
<dbReference type="InParanoid" id="A0A7N2MGF2"/>
<feature type="domain" description="C-JID" evidence="3">
    <location>
        <begin position="155"/>
        <end position="195"/>
    </location>
</feature>
<accession>A0A7N2MGF2</accession>
<protein>
    <recommendedName>
        <fullName evidence="3">C-JID domain-containing protein</fullName>
    </recommendedName>
</protein>
<name>A0A7N2MGF2_QUELO</name>
<dbReference type="Proteomes" id="UP000594261">
    <property type="component" value="Chromosome 9"/>
</dbReference>
<keyword evidence="5" id="KW-1185">Reference proteome</keyword>
<dbReference type="Gene3D" id="3.80.10.10">
    <property type="entry name" value="Ribonuclease Inhibitor"/>
    <property type="match status" value="1"/>
</dbReference>
<evidence type="ECO:0000256" key="1">
    <source>
        <dbReference type="ARBA" id="ARBA00022614"/>
    </source>
</evidence>
<dbReference type="SUPFAM" id="SSF52058">
    <property type="entry name" value="L domain-like"/>
    <property type="match status" value="1"/>
</dbReference>
<reference evidence="4 5" key="1">
    <citation type="journal article" date="2016" name="G3 (Bethesda)">
        <title>First Draft Assembly and Annotation of the Genome of a California Endemic Oak Quercus lobata Nee (Fagaceae).</title>
        <authorList>
            <person name="Sork V.L."/>
            <person name="Fitz-Gibbon S.T."/>
            <person name="Puiu D."/>
            <person name="Crepeau M."/>
            <person name="Gugger P.F."/>
            <person name="Sherman R."/>
            <person name="Stevens K."/>
            <person name="Langley C.H."/>
            <person name="Pellegrini M."/>
            <person name="Salzberg S.L."/>
        </authorList>
    </citation>
    <scope>NUCLEOTIDE SEQUENCE [LARGE SCALE GENOMIC DNA]</scope>
    <source>
        <strain evidence="4 5">cv. SW786</strain>
    </source>
</reference>
<dbReference type="InterPro" id="IPR032675">
    <property type="entry name" value="LRR_dom_sf"/>
</dbReference>
<dbReference type="EnsemblPlants" id="QL09p002670:mrna">
    <property type="protein sequence ID" value="QL09p002670:mrna"/>
    <property type="gene ID" value="QL09p002670"/>
</dbReference>
<dbReference type="PANTHER" id="PTHR16083:SF50">
    <property type="entry name" value="DISEASE RESISTANCE PROTEIN (TIR-NBS-LRR CLASS) FAMILY PROTEIN"/>
    <property type="match status" value="1"/>
</dbReference>
<dbReference type="PANTHER" id="PTHR16083">
    <property type="entry name" value="LEUCINE RICH REPEAT CONTAINING PROTEIN"/>
    <property type="match status" value="1"/>
</dbReference>
<organism evidence="4 5">
    <name type="scientific">Quercus lobata</name>
    <name type="common">Valley oak</name>
    <dbReference type="NCBI Taxonomy" id="97700"/>
    <lineage>
        <taxon>Eukaryota</taxon>
        <taxon>Viridiplantae</taxon>
        <taxon>Streptophyta</taxon>
        <taxon>Embryophyta</taxon>
        <taxon>Tracheophyta</taxon>
        <taxon>Spermatophyta</taxon>
        <taxon>Magnoliopsida</taxon>
        <taxon>eudicotyledons</taxon>
        <taxon>Gunneridae</taxon>
        <taxon>Pentapetalae</taxon>
        <taxon>rosids</taxon>
        <taxon>fabids</taxon>
        <taxon>Fagales</taxon>
        <taxon>Fagaceae</taxon>
        <taxon>Quercus</taxon>
    </lineage>
</organism>
<dbReference type="EMBL" id="LRBV02000009">
    <property type="status" value="NOT_ANNOTATED_CDS"/>
    <property type="molecule type" value="Genomic_DNA"/>
</dbReference>
<evidence type="ECO:0000313" key="4">
    <source>
        <dbReference type="EnsemblPlants" id="QL09p002670:mrna"/>
    </source>
</evidence>
<dbReference type="Pfam" id="PF20160">
    <property type="entry name" value="C-JID"/>
    <property type="match status" value="1"/>
</dbReference>
<dbReference type="InterPro" id="IPR045344">
    <property type="entry name" value="C-JID"/>
</dbReference>
<dbReference type="AlphaFoldDB" id="A0A7N2MGF2"/>
<keyword evidence="1" id="KW-0433">Leucine-rich repeat</keyword>
<sequence length="225" mass="25670">MSSLKSLEKLVLSGCLQLANLPENIWEINFLKELDLSRTGIRQPFERNFSALSWLFSQKQLNLSRFYVLEGIRLNIGLVSPSSLKYLTLSWNKFITLPATINQLSKLETLDLCQCDQLRELPELPSTGLLCRKTEYETYTKRKEDRSRTEFQLIIPGSKIPQWLTHRSVENSISIVLPPNWCNSRWMGFALCACLYASYMPTTVEVFGKTSGLGARVMALVGCSY</sequence>
<reference evidence="4" key="2">
    <citation type="submission" date="2021-01" db="UniProtKB">
        <authorList>
            <consortium name="EnsemblPlants"/>
        </authorList>
    </citation>
    <scope>IDENTIFICATION</scope>
</reference>
<evidence type="ECO:0000259" key="3">
    <source>
        <dbReference type="Pfam" id="PF20160"/>
    </source>
</evidence>